<feature type="compositionally biased region" description="Basic and acidic residues" evidence="1">
    <location>
        <begin position="69"/>
        <end position="92"/>
    </location>
</feature>
<gene>
    <name evidence="2" type="ORF">DGYR_LOCUS11963</name>
</gene>
<accession>A0A7I8W838</accession>
<feature type="compositionally biased region" description="Polar residues" evidence="1">
    <location>
        <begin position="211"/>
        <end position="239"/>
    </location>
</feature>
<feature type="region of interest" description="Disordered" evidence="1">
    <location>
        <begin position="60"/>
        <end position="128"/>
    </location>
</feature>
<dbReference type="Proteomes" id="UP000549394">
    <property type="component" value="Unassembled WGS sequence"/>
</dbReference>
<feature type="compositionally biased region" description="Polar residues" evidence="1">
    <location>
        <begin position="264"/>
        <end position="278"/>
    </location>
</feature>
<dbReference type="OrthoDB" id="5987010at2759"/>
<proteinExistence type="predicted"/>
<evidence type="ECO:0000256" key="1">
    <source>
        <dbReference type="SAM" id="MobiDB-lite"/>
    </source>
</evidence>
<organism evidence="2 3">
    <name type="scientific">Dimorphilus gyrociliatus</name>
    <dbReference type="NCBI Taxonomy" id="2664684"/>
    <lineage>
        <taxon>Eukaryota</taxon>
        <taxon>Metazoa</taxon>
        <taxon>Spiralia</taxon>
        <taxon>Lophotrochozoa</taxon>
        <taxon>Annelida</taxon>
        <taxon>Polychaeta</taxon>
        <taxon>Polychaeta incertae sedis</taxon>
        <taxon>Dinophilidae</taxon>
        <taxon>Dimorphilus</taxon>
    </lineage>
</organism>
<reference evidence="2 3" key="1">
    <citation type="submission" date="2020-08" db="EMBL/GenBank/DDBJ databases">
        <authorList>
            <person name="Hejnol A."/>
        </authorList>
    </citation>
    <scope>NUCLEOTIDE SEQUENCE [LARGE SCALE GENOMIC DNA]</scope>
</reference>
<evidence type="ECO:0000313" key="3">
    <source>
        <dbReference type="Proteomes" id="UP000549394"/>
    </source>
</evidence>
<keyword evidence="3" id="KW-1185">Reference proteome</keyword>
<protein>
    <submittedName>
        <fullName evidence="2">Uncharacterized protein</fullName>
    </submittedName>
</protein>
<dbReference type="AlphaFoldDB" id="A0A7I8W838"/>
<evidence type="ECO:0000313" key="2">
    <source>
        <dbReference type="EMBL" id="CAD5124420.1"/>
    </source>
</evidence>
<name>A0A7I8W838_9ANNE</name>
<comment type="caution">
    <text evidence="2">The sequence shown here is derived from an EMBL/GenBank/DDBJ whole genome shotgun (WGS) entry which is preliminary data.</text>
</comment>
<dbReference type="EMBL" id="CAJFCJ010000020">
    <property type="protein sequence ID" value="CAD5124420.1"/>
    <property type="molecule type" value="Genomic_DNA"/>
</dbReference>
<sequence length="316" mass="34165">MDVESPSDLLNVQKFMKKSEDEENDSQCAIGGDNASLEVHLGDDSCHVSDVSSLSLQNIAIDDDEVNSEEGRLGRRDSMESTDSLPRDEPADIRIPPPSPPSPASLSPSSTIRKRINDSPPAPKFSPGLACRIMPKPAPEIENEYNYVKYARTNANNYVGMRLADVCSSREASPEKSVPMPIHRSSPCTLKLNDEALTEIPLTVQTIRTTSNGLTSSESNKNFTLSPEHTECGDSTTDAESFVSDGAGTHSSSPGMPNVEDGLSSGTGSDMEENSPTLDKSPKAVLRRKHCGSIDKIYKGENGSEINPIEPVWVMR</sequence>
<feature type="region of interest" description="Disordered" evidence="1">
    <location>
        <begin position="211"/>
        <end position="286"/>
    </location>
</feature>